<dbReference type="Proteomes" id="UP001497623">
    <property type="component" value="Unassembled WGS sequence"/>
</dbReference>
<sequence>MGLPTSCCCGCVTLQNGAKCFSTIRLVTATIVLMLSTEEVLNRRLYKYFKNQKRDASREDIQIFYYGYYGILGVLLLYSVIEMLVSSLQIHGIRKEFHKLLLPNLIWTTFWCMIHGLGFLGLLGIGIFLLVVVHGLELLVGFVIITIFYGSLLVYIISDLLVSLAQYKEMNYCLGLEHIKLKQYVFDDKRRFYVLIQMNID</sequence>
<keyword evidence="1" id="KW-0472">Membrane</keyword>
<evidence type="ECO:0000313" key="2">
    <source>
        <dbReference type="EMBL" id="CAL4109111.1"/>
    </source>
</evidence>
<evidence type="ECO:0000313" key="3">
    <source>
        <dbReference type="Proteomes" id="UP001497623"/>
    </source>
</evidence>
<keyword evidence="1" id="KW-1133">Transmembrane helix</keyword>
<feature type="transmembrane region" description="Helical" evidence="1">
    <location>
        <begin position="63"/>
        <end position="85"/>
    </location>
</feature>
<evidence type="ECO:0000256" key="1">
    <source>
        <dbReference type="SAM" id="Phobius"/>
    </source>
</evidence>
<dbReference type="AlphaFoldDB" id="A0AAV2R1Y7"/>
<name>A0AAV2R1Y7_MEGNR</name>
<feature type="transmembrane region" description="Helical" evidence="1">
    <location>
        <begin position="105"/>
        <end position="132"/>
    </location>
</feature>
<comment type="caution">
    <text evidence="2">The sequence shown here is derived from an EMBL/GenBank/DDBJ whole genome shotgun (WGS) entry which is preliminary data.</text>
</comment>
<feature type="non-terminal residue" evidence="2">
    <location>
        <position position="201"/>
    </location>
</feature>
<gene>
    <name evidence="2" type="ORF">MNOR_LOCUS19043</name>
</gene>
<keyword evidence="1" id="KW-0812">Transmembrane</keyword>
<feature type="transmembrane region" description="Helical" evidence="1">
    <location>
        <begin position="138"/>
        <end position="162"/>
    </location>
</feature>
<dbReference type="EMBL" id="CAXKWB010013924">
    <property type="protein sequence ID" value="CAL4109111.1"/>
    <property type="molecule type" value="Genomic_DNA"/>
</dbReference>
<proteinExistence type="predicted"/>
<organism evidence="2 3">
    <name type="scientific">Meganyctiphanes norvegica</name>
    <name type="common">Northern krill</name>
    <name type="synonym">Thysanopoda norvegica</name>
    <dbReference type="NCBI Taxonomy" id="48144"/>
    <lineage>
        <taxon>Eukaryota</taxon>
        <taxon>Metazoa</taxon>
        <taxon>Ecdysozoa</taxon>
        <taxon>Arthropoda</taxon>
        <taxon>Crustacea</taxon>
        <taxon>Multicrustacea</taxon>
        <taxon>Malacostraca</taxon>
        <taxon>Eumalacostraca</taxon>
        <taxon>Eucarida</taxon>
        <taxon>Euphausiacea</taxon>
        <taxon>Euphausiidae</taxon>
        <taxon>Meganyctiphanes</taxon>
    </lineage>
</organism>
<reference evidence="2 3" key="1">
    <citation type="submission" date="2024-05" db="EMBL/GenBank/DDBJ databases">
        <authorList>
            <person name="Wallberg A."/>
        </authorList>
    </citation>
    <scope>NUCLEOTIDE SEQUENCE [LARGE SCALE GENOMIC DNA]</scope>
</reference>
<accession>A0AAV2R1Y7</accession>
<keyword evidence="3" id="KW-1185">Reference proteome</keyword>
<protein>
    <submittedName>
        <fullName evidence="2">Uncharacterized protein</fullName>
    </submittedName>
</protein>